<evidence type="ECO:0000256" key="7">
    <source>
        <dbReference type="SAM" id="Phobius"/>
    </source>
</evidence>
<dbReference type="InterPro" id="IPR024512">
    <property type="entry name" value="Ser_palmitoyltrfase_ssu-like"/>
</dbReference>
<dbReference type="GO" id="GO:0005789">
    <property type="term" value="C:endoplasmic reticulum membrane"/>
    <property type="evidence" value="ECO:0007669"/>
    <property type="project" value="UniProtKB-SubCell"/>
</dbReference>
<dbReference type="HOGENOM" id="CLU_122021_1_0_1"/>
<evidence type="ECO:0000313" key="8">
    <source>
        <dbReference type="EMBL" id="KIV91589.1"/>
    </source>
</evidence>
<evidence type="ECO:0000256" key="5">
    <source>
        <dbReference type="ARBA" id="ARBA00023136"/>
    </source>
</evidence>
<accession>A0A0D1ZCF2</accession>
<gene>
    <name evidence="8" type="ORF">PV10_06109</name>
</gene>
<comment type="subcellular location">
    <subcellularLocation>
        <location evidence="1">Endoplasmic reticulum membrane</location>
        <topology evidence="1">Multi-pass membrane protein</topology>
    </subcellularLocation>
</comment>
<evidence type="ECO:0000256" key="1">
    <source>
        <dbReference type="ARBA" id="ARBA00004477"/>
    </source>
</evidence>
<dbReference type="AlphaFoldDB" id="A0A0D1ZCF2"/>
<dbReference type="GeneID" id="27323954"/>
<feature type="transmembrane region" description="Helical" evidence="7">
    <location>
        <begin position="60"/>
        <end position="81"/>
    </location>
</feature>
<keyword evidence="9" id="KW-1185">Reference proteome</keyword>
<organism evidence="8 9">
    <name type="scientific">Exophiala mesophila</name>
    <name type="common">Black yeast-like fungus</name>
    <dbReference type="NCBI Taxonomy" id="212818"/>
    <lineage>
        <taxon>Eukaryota</taxon>
        <taxon>Fungi</taxon>
        <taxon>Dikarya</taxon>
        <taxon>Ascomycota</taxon>
        <taxon>Pezizomycotina</taxon>
        <taxon>Eurotiomycetes</taxon>
        <taxon>Chaetothyriomycetidae</taxon>
        <taxon>Chaetothyriales</taxon>
        <taxon>Herpotrichiellaceae</taxon>
        <taxon>Exophiala</taxon>
    </lineage>
</organism>
<dbReference type="Pfam" id="PF11779">
    <property type="entry name" value="SPT_ssu-like"/>
    <property type="match status" value="1"/>
</dbReference>
<dbReference type="RefSeq" id="XP_016223163.1">
    <property type="nucleotide sequence ID" value="XM_016370870.1"/>
</dbReference>
<feature type="region of interest" description="Disordered" evidence="6">
    <location>
        <begin position="1"/>
        <end position="21"/>
    </location>
</feature>
<keyword evidence="3" id="KW-0256">Endoplasmic reticulum</keyword>
<sequence length="140" mass="16076">MLTQPLNHNHNHNHRMTDDRRAAREQQTSYLSAFVRWLQLKKYQYEVTFSLYMMTSTEKFIFNLILFILVSLLVTAASLYLPNHVAIIYNRIWYYVHGEFKYITAAAPGKTILSADGSGVISSLTLQSVAATTDSVLREL</sequence>
<evidence type="ECO:0000256" key="4">
    <source>
        <dbReference type="ARBA" id="ARBA00022989"/>
    </source>
</evidence>
<proteinExistence type="predicted"/>
<dbReference type="Proteomes" id="UP000054302">
    <property type="component" value="Unassembled WGS sequence"/>
</dbReference>
<keyword evidence="2 7" id="KW-0812">Transmembrane</keyword>
<dbReference type="VEuPathDB" id="FungiDB:PV10_06109"/>
<name>A0A0D1ZCF2_EXOME</name>
<protein>
    <submittedName>
        <fullName evidence="8">Uncharacterized protein</fullName>
    </submittedName>
</protein>
<evidence type="ECO:0000256" key="6">
    <source>
        <dbReference type="SAM" id="MobiDB-lite"/>
    </source>
</evidence>
<evidence type="ECO:0000313" key="9">
    <source>
        <dbReference type="Proteomes" id="UP000054302"/>
    </source>
</evidence>
<reference evidence="8 9" key="1">
    <citation type="submission" date="2015-01" db="EMBL/GenBank/DDBJ databases">
        <title>The Genome Sequence of Exophiala mesophila CBS40295.</title>
        <authorList>
            <consortium name="The Broad Institute Genomics Platform"/>
            <person name="Cuomo C."/>
            <person name="de Hoog S."/>
            <person name="Gorbushina A."/>
            <person name="Stielow B."/>
            <person name="Teixiera M."/>
            <person name="Abouelleil A."/>
            <person name="Chapman S.B."/>
            <person name="Priest M."/>
            <person name="Young S.K."/>
            <person name="Wortman J."/>
            <person name="Nusbaum C."/>
            <person name="Birren B."/>
        </authorList>
    </citation>
    <scope>NUCLEOTIDE SEQUENCE [LARGE SCALE GENOMIC DNA]</scope>
    <source>
        <strain evidence="8 9">CBS 40295</strain>
    </source>
</reference>
<dbReference type="EMBL" id="KN847523">
    <property type="protein sequence ID" value="KIV91589.1"/>
    <property type="molecule type" value="Genomic_DNA"/>
</dbReference>
<evidence type="ECO:0000256" key="3">
    <source>
        <dbReference type="ARBA" id="ARBA00022824"/>
    </source>
</evidence>
<dbReference type="OrthoDB" id="202672at2759"/>
<dbReference type="STRING" id="212818.A0A0D1ZCF2"/>
<keyword evidence="5 7" id="KW-0472">Membrane</keyword>
<keyword evidence="4 7" id="KW-1133">Transmembrane helix</keyword>
<evidence type="ECO:0000256" key="2">
    <source>
        <dbReference type="ARBA" id="ARBA00022692"/>
    </source>
</evidence>